<evidence type="ECO:0000313" key="4">
    <source>
        <dbReference type="Proteomes" id="UP000529637"/>
    </source>
</evidence>
<keyword evidence="4" id="KW-1185">Reference proteome</keyword>
<sequence>MNQDNNSTGPSDDADDSNGGAAATERLADAAKQLQAQTTEVFDKLRPQLDMAAEYVRAQPVKTMLMAAACGAALMGVVTLAARPSRRGIDADDLRDLRDSIDLDDIRDSMETEASRRGFSREEVRRVAQSAADKAAQFASEAYERAAAVASSAAERATSAAKTTRNAADDALDTLSETVKDWRDQAAPLVDKIKPQIDAVTSYARNEPAKSALAVAALGAAIAGVIALMNRDADDDMLY</sequence>
<accession>A0A7Y6TVJ4</accession>
<dbReference type="Proteomes" id="UP000529637">
    <property type="component" value="Unassembled WGS sequence"/>
</dbReference>
<dbReference type="AlphaFoldDB" id="A0A7Y6TVJ4"/>
<keyword evidence="2" id="KW-0472">Membrane</keyword>
<keyword evidence="2" id="KW-1133">Transmembrane helix</keyword>
<feature type="transmembrane region" description="Helical" evidence="2">
    <location>
        <begin position="212"/>
        <end position="229"/>
    </location>
</feature>
<comment type="caution">
    <text evidence="3">The sequence shown here is derived from an EMBL/GenBank/DDBJ whole genome shotgun (WGS) entry which is preliminary data.</text>
</comment>
<evidence type="ECO:0000256" key="2">
    <source>
        <dbReference type="SAM" id="Phobius"/>
    </source>
</evidence>
<reference evidence="3 4" key="1">
    <citation type="submission" date="2020-06" db="EMBL/GenBank/DDBJ databases">
        <title>Schlegella sp. ID0723 isolated from air conditioner.</title>
        <authorList>
            <person name="Kim D.Y."/>
            <person name="Kim D.-U."/>
        </authorList>
    </citation>
    <scope>NUCLEOTIDE SEQUENCE [LARGE SCALE GENOMIC DNA]</scope>
    <source>
        <strain evidence="3 4">ID0723</strain>
    </source>
</reference>
<evidence type="ECO:0000313" key="3">
    <source>
        <dbReference type="EMBL" id="NUZ05105.1"/>
    </source>
</evidence>
<keyword evidence="2" id="KW-0812">Transmembrane</keyword>
<dbReference type="EMBL" id="JABWMJ010000002">
    <property type="protein sequence ID" value="NUZ05105.1"/>
    <property type="molecule type" value="Genomic_DNA"/>
</dbReference>
<evidence type="ECO:0000256" key="1">
    <source>
        <dbReference type="SAM" id="MobiDB-lite"/>
    </source>
</evidence>
<feature type="transmembrane region" description="Helical" evidence="2">
    <location>
        <begin position="64"/>
        <end position="82"/>
    </location>
</feature>
<proteinExistence type="predicted"/>
<evidence type="ECO:0008006" key="5">
    <source>
        <dbReference type="Google" id="ProtNLM"/>
    </source>
</evidence>
<gene>
    <name evidence="3" type="ORF">HQN59_04940</name>
</gene>
<feature type="compositionally biased region" description="Polar residues" evidence="1">
    <location>
        <begin position="1"/>
        <end position="10"/>
    </location>
</feature>
<feature type="region of interest" description="Disordered" evidence="1">
    <location>
        <begin position="1"/>
        <end position="25"/>
    </location>
</feature>
<dbReference type="RefSeq" id="WP_176066700.1">
    <property type="nucleotide sequence ID" value="NZ_JABWMJ010000002.1"/>
</dbReference>
<protein>
    <recommendedName>
        <fullName evidence="5">DUF3618 domain-containing protein</fullName>
    </recommendedName>
</protein>
<organism evidence="3 4">
    <name type="scientific">Piscinibacter koreensis</name>
    <dbReference type="NCBI Taxonomy" id="2742824"/>
    <lineage>
        <taxon>Bacteria</taxon>
        <taxon>Pseudomonadati</taxon>
        <taxon>Pseudomonadota</taxon>
        <taxon>Betaproteobacteria</taxon>
        <taxon>Burkholderiales</taxon>
        <taxon>Sphaerotilaceae</taxon>
        <taxon>Piscinibacter</taxon>
    </lineage>
</organism>
<name>A0A7Y6TVJ4_9BURK</name>